<keyword evidence="5 8" id="KW-0378">Hydrolase</keyword>
<keyword evidence="2 8" id="KW-1277">Toxin-antitoxin system</keyword>
<dbReference type="Pfam" id="PF01850">
    <property type="entry name" value="PIN"/>
    <property type="match status" value="1"/>
</dbReference>
<evidence type="ECO:0000256" key="3">
    <source>
        <dbReference type="ARBA" id="ARBA00022722"/>
    </source>
</evidence>
<evidence type="ECO:0000256" key="1">
    <source>
        <dbReference type="ARBA" id="ARBA00001946"/>
    </source>
</evidence>
<comment type="cofactor">
    <cofactor evidence="1 8">
        <name>Mg(2+)</name>
        <dbReference type="ChEBI" id="CHEBI:18420"/>
    </cofactor>
</comment>
<keyword evidence="8" id="KW-0800">Toxin</keyword>
<dbReference type="GO" id="GO:0016787">
    <property type="term" value="F:hydrolase activity"/>
    <property type="evidence" value="ECO:0007669"/>
    <property type="project" value="UniProtKB-KW"/>
</dbReference>
<accession>A0A8J2U0X3</accession>
<evidence type="ECO:0000313" key="10">
    <source>
        <dbReference type="EMBL" id="GGA27027.1"/>
    </source>
</evidence>
<feature type="binding site" evidence="8">
    <location>
        <position position="7"/>
    </location>
    <ligand>
        <name>Mg(2+)</name>
        <dbReference type="ChEBI" id="CHEBI:18420"/>
    </ligand>
</feature>
<dbReference type="RefSeq" id="WP_188551934.1">
    <property type="nucleotide sequence ID" value="NZ_BMFY01000019.1"/>
</dbReference>
<dbReference type="SUPFAM" id="SSF88723">
    <property type="entry name" value="PIN domain-like"/>
    <property type="match status" value="1"/>
</dbReference>
<evidence type="ECO:0000313" key="11">
    <source>
        <dbReference type="Proteomes" id="UP000616114"/>
    </source>
</evidence>
<dbReference type="InterPro" id="IPR022907">
    <property type="entry name" value="VapC_family"/>
</dbReference>
<name>A0A8J2U0X3_9MICO</name>
<evidence type="ECO:0000256" key="7">
    <source>
        <dbReference type="ARBA" id="ARBA00038093"/>
    </source>
</evidence>
<protein>
    <recommendedName>
        <fullName evidence="8">Ribonuclease VapC</fullName>
        <shortName evidence="8">RNase VapC</shortName>
        <ecNumber evidence="8">3.1.-.-</ecNumber>
    </recommendedName>
    <alternativeName>
        <fullName evidence="8">Toxin VapC</fullName>
    </alternativeName>
</protein>
<evidence type="ECO:0000256" key="5">
    <source>
        <dbReference type="ARBA" id="ARBA00022801"/>
    </source>
</evidence>
<keyword evidence="4 8" id="KW-0479">Metal-binding</keyword>
<comment type="function">
    <text evidence="8">Toxic component of a toxin-antitoxin (TA) system. An RNase.</text>
</comment>
<dbReference type="PANTHER" id="PTHR33653:SF1">
    <property type="entry name" value="RIBONUCLEASE VAPC2"/>
    <property type="match status" value="1"/>
</dbReference>
<dbReference type="EMBL" id="BMFY01000019">
    <property type="protein sequence ID" value="GGA27027.1"/>
    <property type="molecule type" value="Genomic_DNA"/>
</dbReference>
<evidence type="ECO:0000259" key="9">
    <source>
        <dbReference type="Pfam" id="PF01850"/>
    </source>
</evidence>
<dbReference type="HAMAP" id="MF_00265">
    <property type="entry name" value="VapC_Nob1"/>
    <property type="match status" value="1"/>
</dbReference>
<dbReference type="InterPro" id="IPR050556">
    <property type="entry name" value="Type_II_TA_system_RNase"/>
</dbReference>
<dbReference type="Proteomes" id="UP000616114">
    <property type="component" value="Unassembled WGS sequence"/>
</dbReference>
<evidence type="ECO:0000256" key="4">
    <source>
        <dbReference type="ARBA" id="ARBA00022723"/>
    </source>
</evidence>
<comment type="caution">
    <text evidence="10">The sequence shown here is derived from an EMBL/GenBank/DDBJ whole genome shotgun (WGS) entry which is preliminary data.</text>
</comment>
<keyword evidence="11" id="KW-1185">Reference proteome</keyword>
<keyword evidence="3 8" id="KW-0540">Nuclease</keyword>
<sequence>MTDYLVDNSVWARLAAGDPAITSRLRRIERAPADLFVTCPPQVLEFCHSARTPEEHALYRERISLGFPLERAPDESLVLDIQSALWSSGLMRSAGAVDILIAGYAIVNDATVLTADHDFDHIARVSDLHHEYLALSTSGEPGSR</sequence>
<dbReference type="InterPro" id="IPR029060">
    <property type="entry name" value="PIN-like_dom_sf"/>
</dbReference>
<dbReference type="Gene3D" id="3.40.50.1010">
    <property type="entry name" value="5'-nuclease"/>
    <property type="match status" value="1"/>
</dbReference>
<reference evidence="10" key="2">
    <citation type="submission" date="2020-09" db="EMBL/GenBank/DDBJ databases">
        <authorList>
            <person name="Sun Q."/>
            <person name="Zhou Y."/>
        </authorList>
    </citation>
    <scope>NUCLEOTIDE SEQUENCE</scope>
    <source>
        <strain evidence="10">CGMCC 1.12785</strain>
    </source>
</reference>
<evidence type="ECO:0000256" key="2">
    <source>
        <dbReference type="ARBA" id="ARBA00022649"/>
    </source>
</evidence>
<dbReference type="GO" id="GO:0000287">
    <property type="term" value="F:magnesium ion binding"/>
    <property type="evidence" value="ECO:0007669"/>
    <property type="project" value="UniProtKB-UniRule"/>
</dbReference>
<dbReference type="InterPro" id="IPR002716">
    <property type="entry name" value="PIN_dom"/>
</dbReference>
<dbReference type="EC" id="3.1.-.-" evidence="8"/>
<evidence type="ECO:0000256" key="8">
    <source>
        <dbReference type="HAMAP-Rule" id="MF_00265"/>
    </source>
</evidence>
<proteinExistence type="inferred from homology"/>
<feature type="binding site" evidence="8">
    <location>
        <position position="98"/>
    </location>
    <ligand>
        <name>Mg(2+)</name>
        <dbReference type="ChEBI" id="CHEBI:18420"/>
    </ligand>
</feature>
<feature type="domain" description="PIN" evidence="9">
    <location>
        <begin position="4"/>
        <end position="124"/>
    </location>
</feature>
<organism evidence="10 11">
    <name type="scientific">Sediminivirga luteola</name>
    <dbReference type="NCBI Taxonomy" id="1774748"/>
    <lineage>
        <taxon>Bacteria</taxon>
        <taxon>Bacillati</taxon>
        <taxon>Actinomycetota</taxon>
        <taxon>Actinomycetes</taxon>
        <taxon>Micrococcales</taxon>
        <taxon>Brevibacteriaceae</taxon>
        <taxon>Sediminivirga</taxon>
    </lineage>
</organism>
<evidence type="ECO:0000256" key="6">
    <source>
        <dbReference type="ARBA" id="ARBA00022842"/>
    </source>
</evidence>
<keyword evidence="6 8" id="KW-0460">Magnesium</keyword>
<reference evidence="10" key="1">
    <citation type="journal article" date="2014" name="Int. J. Syst. Evol. Microbiol.">
        <title>Complete genome sequence of Corynebacterium casei LMG S-19264T (=DSM 44701T), isolated from a smear-ripened cheese.</title>
        <authorList>
            <consortium name="US DOE Joint Genome Institute (JGI-PGF)"/>
            <person name="Walter F."/>
            <person name="Albersmeier A."/>
            <person name="Kalinowski J."/>
            <person name="Ruckert C."/>
        </authorList>
    </citation>
    <scope>NUCLEOTIDE SEQUENCE</scope>
    <source>
        <strain evidence="10">CGMCC 1.12785</strain>
    </source>
</reference>
<dbReference type="GO" id="GO:0090729">
    <property type="term" value="F:toxin activity"/>
    <property type="evidence" value="ECO:0007669"/>
    <property type="project" value="UniProtKB-KW"/>
</dbReference>
<comment type="similarity">
    <text evidence="7 8">Belongs to the PINc/VapC protein family.</text>
</comment>
<dbReference type="PANTHER" id="PTHR33653">
    <property type="entry name" value="RIBONUCLEASE VAPC2"/>
    <property type="match status" value="1"/>
</dbReference>
<dbReference type="GO" id="GO:0004540">
    <property type="term" value="F:RNA nuclease activity"/>
    <property type="evidence" value="ECO:0007669"/>
    <property type="project" value="InterPro"/>
</dbReference>
<dbReference type="AlphaFoldDB" id="A0A8J2U0X3"/>
<gene>
    <name evidence="8" type="primary">vapC</name>
    <name evidence="10" type="ORF">GCM10011333_32310</name>
</gene>